<evidence type="ECO:0000256" key="1">
    <source>
        <dbReference type="SAM" id="MobiDB-lite"/>
    </source>
</evidence>
<protein>
    <submittedName>
        <fullName evidence="2">Uncharacterized protein</fullName>
    </submittedName>
</protein>
<organism evidence="2">
    <name type="scientific">Octactis speculum</name>
    <dbReference type="NCBI Taxonomy" id="3111310"/>
    <lineage>
        <taxon>Eukaryota</taxon>
        <taxon>Sar</taxon>
        <taxon>Stramenopiles</taxon>
        <taxon>Ochrophyta</taxon>
        <taxon>Dictyochophyceae</taxon>
        <taxon>Dictyochales</taxon>
        <taxon>Dictyochaceae</taxon>
        <taxon>Octactis</taxon>
    </lineage>
</organism>
<dbReference type="AlphaFoldDB" id="A0A7S2CZU6"/>
<feature type="region of interest" description="Disordered" evidence="1">
    <location>
        <begin position="1"/>
        <end position="39"/>
    </location>
</feature>
<evidence type="ECO:0000313" key="2">
    <source>
        <dbReference type="EMBL" id="CAD9440270.1"/>
    </source>
</evidence>
<reference evidence="2" key="1">
    <citation type="submission" date="2021-01" db="EMBL/GenBank/DDBJ databases">
        <authorList>
            <person name="Corre E."/>
            <person name="Pelletier E."/>
            <person name="Niang G."/>
            <person name="Scheremetjew M."/>
            <person name="Finn R."/>
            <person name="Kale V."/>
            <person name="Holt S."/>
            <person name="Cochrane G."/>
            <person name="Meng A."/>
            <person name="Brown T."/>
            <person name="Cohen L."/>
        </authorList>
    </citation>
    <scope>NUCLEOTIDE SEQUENCE</scope>
    <source>
        <strain evidence="2">CCMP1381</strain>
    </source>
</reference>
<gene>
    <name evidence="2" type="ORF">DSPE1174_LOCUS18296</name>
</gene>
<proteinExistence type="predicted"/>
<name>A0A7S2CZU6_9STRA</name>
<dbReference type="EMBL" id="HBGS01035427">
    <property type="protein sequence ID" value="CAD9440270.1"/>
    <property type="molecule type" value="Transcribed_RNA"/>
</dbReference>
<sequence length="270" mass="30770">MNSFTDRMPAEPTVFDLTPPTTSINRDISDSNSKKPRPKLTESISTEFDLLGIGQGLPINRVEETKKQKQEMIMAERKKYALDTLGGFEWDGNGELVGTLELKVRTKKPPFTKFKSCFYALQRDSSHLLLYDPKHMPDSKSLCDLKLYRPFQKIDLHAFMVWRECSLHHRDCCILVENDRETIRLDRAKNDAHGTGAGHGFGANDPVEFDEYYTCQEVLTCADLNSTLKKAVQFFIQADTDIRKNLCQEAKSKAPANENPLTEYGVKRRG</sequence>
<accession>A0A7S2CZU6</accession>